<dbReference type="Proteomes" id="UP000479043">
    <property type="component" value="Unassembled WGS sequence"/>
</dbReference>
<reference evidence="3 4" key="1">
    <citation type="submission" date="2020-01" db="EMBL/GenBank/DDBJ databases">
        <authorList>
            <person name="Chen S."/>
        </authorList>
    </citation>
    <scope>NUCLEOTIDE SEQUENCE [LARGE SCALE GENOMIC DNA]</scope>
    <source>
        <strain evidence="3 4">GS-10</strain>
    </source>
</reference>
<dbReference type="InterPro" id="IPR006016">
    <property type="entry name" value="UspA"/>
</dbReference>
<evidence type="ECO:0000313" key="4">
    <source>
        <dbReference type="Proteomes" id="UP000479043"/>
    </source>
</evidence>
<protein>
    <submittedName>
        <fullName evidence="3">Universal stress protein</fullName>
    </submittedName>
</protein>
<evidence type="ECO:0000259" key="2">
    <source>
        <dbReference type="Pfam" id="PF00582"/>
    </source>
</evidence>
<feature type="domain" description="UspA" evidence="2">
    <location>
        <begin position="5"/>
        <end position="143"/>
    </location>
</feature>
<sequence length="144" mass="15402">MSTCILCAVDMSQHEPDAEVLKVAAKLAALDGAQLDVITVVPSFGAGEVPDFFPKDYHKHALAETSERLKAFVKKVLGDEADAKVRHEVATGKVYQEVLHAAEVAGSDLIVIGSHRPSARDYLLGTNAAKVVRHAPVSVYVVRG</sequence>
<dbReference type="PRINTS" id="PR01438">
    <property type="entry name" value="UNVRSLSTRESS"/>
</dbReference>
<dbReference type="Pfam" id="PF00582">
    <property type="entry name" value="Usp"/>
    <property type="match status" value="1"/>
</dbReference>
<dbReference type="EMBL" id="WWEN01000011">
    <property type="protein sequence ID" value="MYM57378.1"/>
    <property type="molecule type" value="Genomic_DNA"/>
</dbReference>
<evidence type="ECO:0000313" key="3">
    <source>
        <dbReference type="EMBL" id="MYM57378.1"/>
    </source>
</evidence>
<dbReference type="AlphaFoldDB" id="A0A6L8LMV6"/>
<dbReference type="InterPro" id="IPR014729">
    <property type="entry name" value="Rossmann-like_a/b/a_fold"/>
</dbReference>
<dbReference type="SUPFAM" id="SSF52402">
    <property type="entry name" value="Adenine nucleotide alpha hydrolases-like"/>
    <property type="match status" value="1"/>
</dbReference>
<dbReference type="Gene3D" id="3.40.50.620">
    <property type="entry name" value="HUPs"/>
    <property type="match status" value="1"/>
</dbReference>
<dbReference type="PANTHER" id="PTHR46268:SF6">
    <property type="entry name" value="UNIVERSAL STRESS PROTEIN UP12"/>
    <property type="match status" value="1"/>
</dbReference>
<dbReference type="InterPro" id="IPR006015">
    <property type="entry name" value="Universal_stress_UspA"/>
</dbReference>
<comment type="caution">
    <text evidence="3">The sequence shown here is derived from an EMBL/GenBank/DDBJ whole genome shotgun (WGS) entry which is preliminary data.</text>
</comment>
<evidence type="ECO:0000256" key="1">
    <source>
        <dbReference type="ARBA" id="ARBA00008791"/>
    </source>
</evidence>
<name>A0A6L8LMV6_9RHOB</name>
<dbReference type="PANTHER" id="PTHR46268">
    <property type="entry name" value="STRESS RESPONSE PROTEIN NHAX"/>
    <property type="match status" value="1"/>
</dbReference>
<organism evidence="3 4">
    <name type="scientific">Thalassovita mangrovi</name>
    <dbReference type="NCBI Taxonomy" id="2692236"/>
    <lineage>
        <taxon>Bacteria</taxon>
        <taxon>Pseudomonadati</taxon>
        <taxon>Pseudomonadota</taxon>
        <taxon>Alphaproteobacteria</taxon>
        <taxon>Rhodobacterales</taxon>
        <taxon>Roseobacteraceae</taxon>
        <taxon>Thalassovita</taxon>
    </lineage>
</organism>
<keyword evidence="4" id="KW-1185">Reference proteome</keyword>
<gene>
    <name evidence="3" type="ORF">GR167_18820</name>
</gene>
<comment type="similarity">
    <text evidence="1">Belongs to the universal stress protein A family.</text>
</comment>
<dbReference type="CDD" id="cd00293">
    <property type="entry name" value="USP-like"/>
    <property type="match status" value="1"/>
</dbReference>
<accession>A0A6L8LMV6</accession>
<dbReference type="RefSeq" id="WP_160975286.1">
    <property type="nucleotide sequence ID" value="NZ_WWEN01000011.1"/>
</dbReference>
<proteinExistence type="inferred from homology"/>